<dbReference type="PANTHER" id="PTHR13142">
    <property type="entry name" value="INNER CENTROMERE PROTEIN"/>
    <property type="match status" value="1"/>
</dbReference>
<dbReference type="EMBL" id="MU070010">
    <property type="protein sequence ID" value="KAF5830749.1"/>
    <property type="molecule type" value="Genomic_DNA"/>
</dbReference>
<feature type="compositionally biased region" description="Pro residues" evidence="3">
    <location>
        <begin position="215"/>
        <end position="226"/>
    </location>
</feature>
<gene>
    <name evidence="4" type="ORF">DUNSADRAFT_14091</name>
</gene>
<comment type="caution">
    <text evidence="4">The sequence shown here is derived from an EMBL/GenBank/DDBJ whole genome shotgun (WGS) entry which is preliminary data.</text>
</comment>
<sequence length="759" mass="81968">MRWLAIYVSSQYSGMGRSAEDALPELKAQGVVCTSVRDGRPMFVVPGHEGEVDAQDVVKILRLEVRPGVRPRAPTPPPALAGARSAPAGAPAEKPAEAPPQATIEDGFKWLASWVATNYMGMGKTVEDALPELRRRGISCSSVKGNTPMFRMPGQTTEIDGAQVIKSLRLQARPGVDPSKPSPPRGLVLGTSGAPRKPTATKPPTPSASAAAAKPSPPASAAPKPSPSASAAVATAAASAAARRASSASSKAPSTTKAPPAASSTAKAEPKAAPKAEPKTEPKAEPNPPPEKPPRPLDPDNNIILFLGQLLLPAAATLLAAVAIGGGSILWEKLTTSGVIPSRDELVKQKTNKPGINVRPSQLGPTPPGLTEQVTEPGSFKVGGAAPSVTVKPREPVSTPAVEPLPPPPPSPPPPPKIGVQNQGGAVSPLDAQREQELRVIQEQEQRRVQQEERERQQRFREEQEQERVAREQEARAQQLREQQQAKEQEAREQQLREERARQEREQKEREQKEKEEKEKERKEQEQREEEQKEKERKEQEQSEKEQKEKEQKEKEQKEREQKEKEQKEQEQQAQEQKSQEAAAAPPVQAQGLLPQSRPSGVQPLPGALQQGGVQPQPKGGVLPKPYEPYIDPNKPRGVQPLPAQQQREGVQPAPQGPFEPPNQPRGLLPESEDSQPPKIEGPRSIGGGIGGALPSMSGTGPQAQAKQVEQPREEPFKWGAPRQKAEPVSLGIRSKGIQQQGDGKIEGYEACIYRSYGC</sequence>
<keyword evidence="2" id="KW-0963">Cytoplasm</keyword>
<feature type="compositionally biased region" description="Basic and acidic residues" evidence="3">
    <location>
        <begin position="268"/>
        <end position="284"/>
    </location>
</feature>
<feature type="compositionally biased region" description="Pro residues" evidence="3">
    <location>
        <begin position="403"/>
        <end position="417"/>
    </location>
</feature>
<evidence type="ECO:0000313" key="5">
    <source>
        <dbReference type="Proteomes" id="UP000815325"/>
    </source>
</evidence>
<evidence type="ECO:0000256" key="2">
    <source>
        <dbReference type="ARBA" id="ARBA00022490"/>
    </source>
</evidence>
<feature type="compositionally biased region" description="Polar residues" evidence="3">
    <location>
        <begin position="697"/>
        <end position="708"/>
    </location>
</feature>
<feature type="region of interest" description="Disordered" evidence="3">
    <location>
        <begin position="173"/>
        <end position="228"/>
    </location>
</feature>
<feature type="region of interest" description="Disordered" evidence="3">
    <location>
        <begin position="345"/>
        <end position="741"/>
    </location>
</feature>
<proteinExistence type="predicted"/>
<feature type="compositionally biased region" description="Basic and acidic residues" evidence="3">
    <location>
        <begin position="484"/>
        <end position="571"/>
    </location>
</feature>
<feature type="compositionally biased region" description="Basic and acidic residues" evidence="3">
    <location>
        <begin position="432"/>
        <end position="475"/>
    </location>
</feature>
<dbReference type="PANTHER" id="PTHR13142:SF1">
    <property type="entry name" value="INNER CENTROMERE PROTEIN"/>
    <property type="match status" value="1"/>
</dbReference>
<feature type="compositionally biased region" description="Pro residues" evidence="3">
    <location>
        <begin position="655"/>
        <end position="664"/>
    </location>
</feature>
<feature type="compositionally biased region" description="Low complexity" evidence="3">
    <location>
        <begin position="80"/>
        <end position="93"/>
    </location>
</feature>
<feature type="compositionally biased region" description="Low complexity" evidence="3">
    <location>
        <begin position="572"/>
        <end position="596"/>
    </location>
</feature>
<name>A0ABQ7G868_DUNSA</name>
<evidence type="ECO:0000256" key="3">
    <source>
        <dbReference type="SAM" id="MobiDB-lite"/>
    </source>
</evidence>
<feature type="compositionally biased region" description="Low complexity" evidence="3">
    <location>
        <begin position="244"/>
        <end position="267"/>
    </location>
</feature>
<organism evidence="4 5">
    <name type="scientific">Dunaliella salina</name>
    <name type="common">Green alga</name>
    <name type="synonym">Protococcus salinus</name>
    <dbReference type="NCBI Taxonomy" id="3046"/>
    <lineage>
        <taxon>Eukaryota</taxon>
        <taxon>Viridiplantae</taxon>
        <taxon>Chlorophyta</taxon>
        <taxon>core chlorophytes</taxon>
        <taxon>Chlorophyceae</taxon>
        <taxon>CS clade</taxon>
        <taxon>Chlamydomonadales</taxon>
        <taxon>Dunaliellaceae</taxon>
        <taxon>Dunaliella</taxon>
    </lineage>
</organism>
<feature type="compositionally biased region" description="Low complexity" evidence="3">
    <location>
        <begin position="611"/>
        <end position="622"/>
    </location>
</feature>
<evidence type="ECO:0000256" key="1">
    <source>
        <dbReference type="ARBA" id="ARBA00004496"/>
    </source>
</evidence>
<protein>
    <submittedName>
        <fullName evidence="4">Uncharacterized protein</fullName>
    </submittedName>
</protein>
<feature type="region of interest" description="Disordered" evidence="3">
    <location>
        <begin position="244"/>
        <end position="300"/>
    </location>
</feature>
<keyword evidence="5" id="KW-1185">Reference proteome</keyword>
<comment type="subcellular location">
    <subcellularLocation>
        <location evidence="1">Cytoplasm</location>
    </subcellularLocation>
</comment>
<accession>A0ABQ7G868</accession>
<evidence type="ECO:0000313" key="4">
    <source>
        <dbReference type="EMBL" id="KAF5830749.1"/>
    </source>
</evidence>
<reference evidence="4" key="1">
    <citation type="submission" date="2017-08" db="EMBL/GenBank/DDBJ databases">
        <authorList>
            <person name="Polle J.E."/>
            <person name="Barry K."/>
            <person name="Cushman J."/>
            <person name="Schmutz J."/>
            <person name="Tran D."/>
            <person name="Hathwaick L.T."/>
            <person name="Yim W.C."/>
            <person name="Jenkins J."/>
            <person name="Mckie-Krisberg Z.M."/>
            <person name="Prochnik S."/>
            <person name="Lindquist E."/>
            <person name="Dockter R.B."/>
            <person name="Adam C."/>
            <person name="Molina H."/>
            <person name="Bunkerborg J."/>
            <person name="Jin E."/>
            <person name="Buchheim M."/>
            <person name="Magnuson J."/>
        </authorList>
    </citation>
    <scope>NUCLEOTIDE SEQUENCE</scope>
    <source>
        <strain evidence="4">CCAP 19/18</strain>
    </source>
</reference>
<feature type="region of interest" description="Disordered" evidence="3">
    <location>
        <begin position="68"/>
        <end position="102"/>
    </location>
</feature>
<dbReference type="Proteomes" id="UP000815325">
    <property type="component" value="Unassembled WGS sequence"/>
</dbReference>